<feature type="domain" description="Anti sigma-E protein RseA N-terminal" evidence="2">
    <location>
        <begin position="6"/>
        <end position="80"/>
    </location>
</feature>
<dbReference type="AlphaFoldDB" id="A0A3B1BD60"/>
<accession>A0A3B1BD60</accession>
<keyword evidence="1" id="KW-0812">Transmembrane</keyword>
<dbReference type="Gene3D" id="1.10.10.880">
    <property type="entry name" value="Anti sigma-E protein RseA, N-terminal domain"/>
    <property type="match status" value="1"/>
</dbReference>
<dbReference type="PANTHER" id="PTHR38104:SF1">
    <property type="entry name" value="ANTI-SIGMA-E FACTOR RSEA"/>
    <property type="match status" value="1"/>
</dbReference>
<dbReference type="SUPFAM" id="SSF89069">
    <property type="entry name" value="N-terminal, cytoplasmic domain of anti-sigmaE factor RseA"/>
    <property type="match status" value="1"/>
</dbReference>
<organism evidence="3">
    <name type="scientific">hydrothermal vent metagenome</name>
    <dbReference type="NCBI Taxonomy" id="652676"/>
    <lineage>
        <taxon>unclassified sequences</taxon>
        <taxon>metagenomes</taxon>
        <taxon>ecological metagenomes</taxon>
    </lineage>
</organism>
<feature type="transmembrane region" description="Helical" evidence="1">
    <location>
        <begin position="88"/>
        <end position="110"/>
    </location>
</feature>
<dbReference type="CDD" id="cd16328">
    <property type="entry name" value="RseA_N"/>
    <property type="match status" value="1"/>
</dbReference>
<dbReference type="GO" id="GO:0016989">
    <property type="term" value="F:sigma factor antagonist activity"/>
    <property type="evidence" value="ECO:0007669"/>
    <property type="project" value="InterPro"/>
</dbReference>
<dbReference type="EMBL" id="UOFX01000057">
    <property type="protein sequence ID" value="VAX09933.1"/>
    <property type="molecule type" value="Genomic_DNA"/>
</dbReference>
<dbReference type="InterPro" id="IPR005572">
    <property type="entry name" value="Anti-sigma_E_RseA_N"/>
</dbReference>
<proteinExistence type="predicted"/>
<reference evidence="3" key="1">
    <citation type="submission" date="2018-06" db="EMBL/GenBank/DDBJ databases">
        <authorList>
            <person name="Zhirakovskaya E."/>
        </authorList>
    </citation>
    <scope>NUCLEOTIDE SEQUENCE</scope>
</reference>
<dbReference type="InterPro" id="IPR052383">
    <property type="entry name" value="Anti-sigma-E_RseA-like"/>
</dbReference>
<keyword evidence="1" id="KW-0472">Membrane</keyword>
<gene>
    <name evidence="3" type="ORF">MNBD_GAMMA26-1471</name>
</gene>
<sequence length="220" mass="24090">MTDTRREQISALSDSELSKLETDQTISQLTKDDGLRETWGRYHLIGDVIRGEARGRVLQDIAGRVRQQLETEPAILAAPKPKKTHIEWMSGAAIAASVAVLAIMAAPQLLNPDVDAPSHIVSTGTPAPVISYPSTAQLRTFVSSTHQTREHYVAAPTLVTAPNARWYTLSSIGTHWNNQPEPAVQNKLNKYLADHSEYAIQGGMTGMVPYATFVGYDARQ</sequence>
<evidence type="ECO:0000256" key="1">
    <source>
        <dbReference type="SAM" id="Phobius"/>
    </source>
</evidence>
<protein>
    <submittedName>
        <fullName evidence="3">Sigma factor RpoE negative regulatory protein RseA</fullName>
    </submittedName>
</protein>
<evidence type="ECO:0000259" key="2">
    <source>
        <dbReference type="Pfam" id="PF03872"/>
    </source>
</evidence>
<dbReference type="PANTHER" id="PTHR38104">
    <property type="match status" value="1"/>
</dbReference>
<name>A0A3B1BD60_9ZZZZ</name>
<keyword evidence="1" id="KW-1133">Transmembrane helix</keyword>
<evidence type="ECO:0000313" key="3">
    <source>
        <dbReference type="EMBL" id="VAX09933.1"/>
    </source>
</evidence>
<dbReference type="Pfam" id="PF03872">
    <property type="entry name" value="RseA_N"/>
    <property type="match status" value="1"/>
</dbReference>
<dbReference type="InterPro" id="IPR036147">
    <property type="entry name" value="Anti-sigma_E_RseA_N_sf"/>
</dbReference>